<accession>A0A9D2B9E1</accession>
<reference evidence="1" key="2">
    <citation type="submission" date="2021-04" db="EMBL/GenBank/DDBJ databases">
        <authorList>
            <person name="Gilroy R."/>
        </authorList>
    </citation>
    <scope>NUCLEOTIDE SEQUENCE</scope>
    <source>
        <strain evidence="1">CHK191-13928</strain>
    </source>
</reference>
<reference evidence="1" key="1">
    <citation type="journal article" date="2021" name="PeerJ">
        <title>Extensive microbial diversity within the chicken gut microbiome revealed by metagenomics and culture.</title>
        <authorList>
            <person name="Gilroy R."/>
            <person name="Ravi A."/>
            <person name="Getino M."/>
            <person name="Pursley I."/>
            <person name="Horton D.L."/>
            <person name="Alikhan N.F."/>
            <person name="Baker D."/>
            <person name="Gharbi K."/>
            <person name="Hall N."/>
            <person name="Watson M."/>
            <person name="Adriaenssens E.M."/>
            <person name="Foster-Nyarko E."/>
            <person name="Jarju S."/>
            <person name="Secka A."/>
            <person name="Antonio M."/>
            <person name="Oren A."/>
            <person name="Chaudhuri R.R."/>
            <person name="La Ragione R."/>
            <person name="Hildebrand F."/>
            <person name="Pallen M.J."/>
        </authorList>
    </citation>
    <scope>NUCLEOTIDE SEQUENCE</scope>
    <source>
        <strain evidence="1">CHK191-13928</strain>
    </source>
</reference>
<name>A0A9D2B9E1_9FIRM</name>
<proteinExistence type="predicted"/>
<dbReference type="AlphaFoldDB" id="A0A9D2B9E1"/>
<gene>
    <name evidence="1" type="primary">yyaC</name>
    <name evidence="1" type="ORF">H9735_08515</name>
</gene>
<evidence type="ECO:0000313" key="2">
    <source>
        <dbReference type="Proteomes" id="UP000886721"/>
    </source>
</evidence>
<dbReference type="EMBL" id="DXEM01000028">
    <property type="protein sequence ID" value="HIX68140.1"/>
    <property type="molecule type" value="Genomic_DNA"/>
</dbReference>
<keyword evidence="1" id="KW-0645">Protease</keyword>
<sequence>MFFPNKISYYWPSDTHAFQNFQKDLQALLKKRRRKKQPLIIVCIGTDRATGDCLGPLVGQYLQNHSSFCSIYGSLSRPVHAKNLKKTIYDIYSIYEDPFIIAIDACLGCEEHVGSITLSSMPLFPGQGVSKQLPAIGDISITGIVNRTSDQNEQMIQNTRLQIVIRLASFISSGIENSFISPTSYRRFL</sequence>
<dbReference type="Pfam" id="PF06866">
    <property type="entry name" value="DUF1256"/>
    <property type="match status" value="1"/>
</dbReference>
<dbReference type="SUPFAM" id="SSF53163">
    <property type="entry name" value="HybD-like"/>
    <property type="match status" value="1"/>
</dbReference>
<dbReference type="GO" id="GO:0006508">
    <property type="term" value="P:proteolysis"/>
    <property type="evidence" value="ECO:0007669"/>
    <property type="project" value="UniProtKB-KW"/>
</dbReference>
<dbReference type="InterPro" id="IPR009665">
    <property type="entry name" value="YyaC"/>
</dbReference>
<organism evidence="1 2">
    <name type="scientific">Candidatus Anaerostipes excrementavium</name>
    <dbReference type="NCBI Taxonomy" id="2838463"/>
    <lineage>
        <taxon>Bacteria</taxon>
        <taxon>Bacillati</taxon>
        <taxon>Bacillota</taxon>
        <taxon>Clostridia</taxon>
        <taxon>Lachnospirales</taxon>
        <taxon>Lachnospiraceae</taxon>
        <taxon>Anaerostipes</taxon>
    </lineage>
</organism>
<dbReference type="NCBIfam" id="TIGR02841">
    <property type="entry name" value="spore_YyaC"/>
    <property type="match status" value="1"/>
</dbReference>
<protein>
    <submittedName>
        <fullName evidence="1">Spore protease YyaC</fullName>
    </submittedName>
</protein>
<evidence type="ECO:0000313" key="1">
    <source>
        <dbReference type="EMBL" id="HIX68140.1"/>
    </source>
</evidence>
<dbReference type="GO" id="GO:0008233">
    <property type="term" value="F:peptidase activity"/>
    <property type="evidence" value="ECO:0007669"/>
    <property type="project" value="UniProtKB-KW"/>
</dbReference>
<keyword evidence="1" id="KW-0378">Hydrolase</keyword>
<dbReference type="InterPro" id="IPR023430">
    <property type="entry name" value="Pept_HybD-like_dom_sf"/>
</dbReference>
<dbReference type="Proteomes" id="UP000886721">
    <property type="component" value="Unassembled WGS sequence"/>
</dbReference>
<comment type="caution">
    <text evidence="1">The sequence shown here is derived from an EMBL/GenBank/DDBJ whole genome shotgun (WGS) entry which is preliminary data.</text>
</comment>